<comment type="caution">
    <text evidence="3">The sequence shown here is derived from an EMBL/GenBank/DDBJ whole genome shotgun (WGS) entry which is preliminary data.</text>
</comment>
<evidence type="ECO:0000256" key="2">
    <source>
        <dbReference type="SAM" id="SignalP"/>
    </source>
</evidence>
<sequence>MTLFRRCTLTAVLAAFIASSLLVKASANDDWWFDVEVIAFKRNKALTELEEQFNLAESFAVPQSEADVISAVIMPDIRFIKQNLATCDINGLPKEKPLPTWPNDLSLLVPAFDTDFLALNTSNALNEIALNQTGQLDDSTSIESPESLDSSGSATVPSLETITSYWVDANWTDFFGTNSKQTVSAPQFTYCETEKPWLSINQLANGIKWVRHSVDNSMPAPAQLPVVIEGNDWPLASKTHLLSSDTQELTSISRQIRSNRQLERLLHVAWRQPVKFGKNKAFNVRLFGGTNYASRFNKDGEQIKDKRTAVTETAVTANTAQAAKEATIGVLNQDEQTAIVSDVFFTSLEQRLSQPEPVSFKTFQRLETQGDLSDETTNDSDAFREPIWEIDGRMKVFLKYINRVPYLHIDSEMFYRHQVPTQYFSGSDLSSELNSSISDTFVNGDGESSVLESNASETSAQTVEYQLVSIPLAEQRRVISKQLHYFDHPLFGFIVQIRRYERPLQAAPQNDTQK</sequence>
<keyword evidence="2" id="KW-0732">Signal</keyword>
<evidence type="ECO:0000313" key="3">
    <source>
        <dbReference type="EMBL" id="NDW16565.1"/>
    </source>
</evidence>
<feature type="chain" id="PRO_5026947475" description="Peptidoglycan-binding protein" evidence="2">
    <location>
        <begin position="26"/>
        <end position="514"/>
    </location>
</feature>
<feature type="signal peptide" evidence="2">
    <location>
        <begin position="1"/>
        <end position="25"/>
    </location>
</feature>
<dbReference type="EMBL" id="JAAAWO010000011">
    <property type="protein sequence ID" value="NDW16565.1"/>
    <property type="molecule type" value="Genomic_DNA"/>
</dbReference>
<evidence type="ECO:0000313" key="4">
    <source>
        <dbReference type="Proteomes" id="UP000471381"/>
    </source>
</evidence>
<feature type="region of interest" description="Disordered" evidence="1">
    <location>
        <begin position="136"/>
        <end position="155"/>
    </location>
</feature>
<dbReference type="RefSeq" id="WP_163107178.1">
    <property type="nucleotide sequence ID" value="NZ_JAAAWO010000011.1"/>
</dbReference>
<proteinExistence type="predicted"/>
<keyword evidence="4" id="KW-1185">Reference proteome</keyword>
<evidence type="ECO:0008006" key="5">
    <source>
        <dbReference type="Google" id="ProtNLM"/>
    </source>
</evidence>
<dbReference type="Proteomes" id="UP000471381">
    <property type="component" value="Unassembled WGS sequence"/>
</dbReference>
<reference evidence="3 4" key="1">
    <citation type="submission" date="2020-01" db="EMBL/GenBank/DDBJ databases">
        <title>Genomes of bacteria type strains.</title>
        <authorList>
            <person name="Chen J."/>
            <person name="Zhu S."/>
            <person name="Yang J."/>
        </authorList>
    </citation>
    <scope>NUCLEOTIDE SEQUENCE [LARGE SCALE GENOMIC DNA]</scope>
    <source>
        <strain evidence="3 4">LMG 24078</strain>
    </source>
</reference>
<dbReference type="Pfam" id="PF10972">
    <property type="entry name" value="CsiV"/>
    <property type="match status" value="1"/>
</dbReference>
<name>A0A6N9TKC1_9ALTE</name>
<dbReference type="AlphaFoldDB" id="A0A6N9TKC1"/>
<gene>
    <name evidence="3" type="ORF">GTQ48_13690</name>
</gene>
<dbReference type="InterPro" id="IPR021241">
    <property type="entry name" value="CsiV"/>
</dbReference>
<evidence type="ECO:0000256" key="1">
    <source>
        <dbReference type="SAM" id="MobiDB-lite"/>
    </source>
</evidence>
<organism evidence="3 4">
    <name type="scientific">Alteromonas genovensis</name>
    <dbReference type="NCBI Taxonomy" id="471225"/>
    <lineage>
        <taxon>Bacteria</taxon>
        <taxon>Pseudomonadati</taxon>
        <taxon>Pseudomonadota</taxon>
        <taxon>Gammaproteobacteria</taxon>
        <taxon>Alteromonadales</taxon>
        <taxon>Alteromonadaceae</taxon>
        <taxon>Alteromonas/Salinimonas group</taxon>
        <taxon>Alteromonas</taxon>
    </lineage>
</organism>
<accession>A0A6N9TKC1</accession>
<protein>
    <recommendedName>
        <fullName evidence="5">Peptidoglycan-binding protein</fullName>
    </recommendedName>
</protein>